<feature type="disulfide bond" evidence="6">
    <location>
        <begin position="467"/>
        <end position="476"/>
    </location>
</feature>
<dbReference type="SMART" id="SM00180">
    <property type="entry name" value="EGF_Lam"/>
    <property type="match status" value="11"/>
</dbReference>
<feature type="coiled-coil region" evidence="7">
    <location>
        <begin position="1545"/>
        <end position="1609"/>
    </location>
</feature>
<feature type="signal peptide" evidence="8">
    <location>
        <begin position="1"/>
        <end position="22"/>
    </location>
</feature>
<dbReference type="Proteomes" id="UP001153620">
    <property type="component" value="Chromosome 1"/>
</dbReference>
<evidence type="ECO:0000313" key="12">
    <source>
        <dbReference type="EMBL" id="CAG9801598.1"/>
    </source>
</evidence>
<dbReference type="PROSITE" id="PS51117">
    <property type="entry name" value="LAMININ_NTER"/>
    <property type="match status" value="1"/>
</dbReference>
<dbReference type="GO" id="GO:0009888">
    <property type="term" value="P:tissue development"/>
    <property type="evidence" value="ECO:0007669"/>
    <property type="project" value="TreeGrafter"/>
</dbReference>
<evidence type="ECO:0000256" key="5">
    <source>
        <dbReference type="ARBA" id="ARBA00023292"/>
    </source>
</evidence>
<feature type="domain" description="Laminin EGF-like" evidence="9">
    <location>
        <begin position="832"/>
        <end position="886"/>
    </location>
</feature>
<dbReference type="SMART" id="SM00281">
    <property type="entry name" value="LamB"/>
    <property type="match status" value="1"/>
</dbReference>
<dbReference type="FunFam" id="2.10.25.10:FF:000067">
    <property type="entry name" value="Laminin subunit gamma 1"/>
    <property type="match status" value="2"/>
</dbReference>
<feature type="domain" description="Laminin N-terminal" evidence="11">
    <location>
        <begin position="45"/>
        <end position="281"/>
    </location>
</feature>
<dbReference type="PANTHER" id="PTHR10574:SF435">
    <property type="entry name" value="LAMININ SUBUNIT GAMMA-1"/>
    <property type="match status" value="1"/>
</dbReference>
<dbReference type="FunFam" id="2.10.25.10:FF:000051">
    <property type="entry name" value="Laminin subunit alpha 4"/>
    <property type="match status" value="1"/>
</dbReference>
<dbReference type="InterPro" id="IPR002049">
    <property type="entry name" value="LE_dom"/>
</dbReference>
<dbReference type="InterPro" id="IPR050440">
    <property type="entry name" value="Laminin/Netrin_ECM"/>
</dbReference>
<dbReference type="Pfam" id="PF00053">
    <property type="entry name" value="EGF_laminin"/>
    <property type="match status" value="11"/>
</dbReference>
<dbReference type="GO" id="GO:0009887">
    <property type="term" value="P:animal organ morphogenesis"/>
    <property type="evidence" value="ECO:0007669"/>
    <property type="project" value="TreeGrafter"/>
</dbReference>
<evidence type="ECO:0000256" key="4">
    <source>
        <dbReference type="ARBA" id="ARBA00023180"/>
    </source>
</evidence>
<feature type="domain" description="Laminin EGF-like" evidence="9">
    <location>
        <begin position="989"/>
        <end position="1034"/>
    </location>
</feature>
<evidence type="ECO:0000259" key="11">
    <source>
        <dbReference type="PROSITE" id="PS51117"/>
    </source>
</evidence>
<evidence type="ECO:0000259" key="9">
    <source>
        <dbReference type="PROSITE" id="PS50027"/>
    </source>
</evidence>
<dbReference type="InterPro" id="IPR000034">
    <property type="entry name" value="Laminin_IV"/>
</dbReference>
<dbReference type="FunFam" id="2.10.25.10:FF:000615">
    <property type="entry name" value="Laminin subunit gamma-3"/>
    <property type="match status" value="1"/>
</dbReference>
<dbReference type="FunFam" id="2.10.25.10:FF:000166">
    <property type="entry name" value="laminin subunit gamma-1"/>
    <property type="match status" value="1"/>
</dbReference>
<dbReference type="CDD" id="cd00055">
    <property type="entry name" value="EGF_Lam"/>
    <property type="match status" value="10"/>
</dbReference>
<feature type="disulfide bond" evidence="6">
    <location>
        <begin position="856"/>
        <end position="865"/>
    </location>
</feature>
<dbReference type="PROSITE" id="PS50027">
    <property type="entry name" value="EGF_LAM_2"/>
    <property type="match status" value="8"/>
</dbReference>
<dbReference type="FunFam" id="2.10.25.10:FF:000193">
    <property type="entry name" value="Laminin subunit gamma 1"/>
    <property type="match status" value="1"/>
</dbReference>
<feature type="disulfide bond" evidence="6">
    <location>
        <begin position="1009"/>
        <end position="1018"/>
    </location>
</feature>
<feature type="disulfide bond" evidence="6">
    <location>
        <begin position="943"/>
        <end position="960"/>
    </location>
</feature>
<feature type="domain" description="Laminin EGF-like" evidence="9">
    <location>
        <begin position="941"/>
        <end position="988"/>
    </location>
</feature>
<feature type="coiled-coil region" evidence="7">
    <location>
        <begin position="1407"/>
        <end position="1491"/>
    </location>
</feature>
<dbReference type="PROSITE" id="PS01248">
    <property type="entry name" value="EGF_LAM_1"/>
    <property type="match status" value="5"/>
</dbReference>
<dbReference type="Gene3D" id="2.60.120.260">
    <property type="entry name" value="Galactose-binding domain-like"/>
    <property type="match status" value="1"/>
</dbReference>
<organism evidence="12 13">
    <name type="scientific">Chironomus riparius</name>
    <dbReference type="NCBI Taxonomy" id="315576"/>
    <lineage>
        <taxon>Eukaryota</taxon>
        <taxon>Metazoa</taxon>
        <taxon>Ecdysozoa</taxon>
        <taxon>Arthropoda</taxon>
        <taxon>Hexapoda</taxon>
        <taxon>Insecta</taxon>
        <taxon>Pterygota</taxon>
        <taxon>Neoptera</taxon>
        <taxon>Endopterygota</taxon>
        <taxon>Diptera</taxon>
        <taxon>Nematocera</taxon>
        <taxon>Chironomoidea</taxon>
        <taxon>Chironomidae</taxon>
        <taxon>Chironominae</taxon>
        <taxon>Chironomus</taxon>
    </lineage>
</organism>
<feature type="domain" description="Laminin IV type A" evidence="10">
    <location>
        <begin position="523"/>
        <end position="693"/>
    </location>
</feature>
<feature type="domain" description="Laminin EGF-like" evidence="9">
    <location>
        <begin position="728"/>
        <end position="776"/>
    </location>
</feature>
<evidence type="ECO:0000256" key="7">
    <source>
        <dbReference type="SAM" id="Coils"/>
    </source>
</evidence>
<gene>
    <name evidence="12" type="ORF">CHIRRI_LOCUS4520</name>
</gene>
<feature type="disulfide bond" evidence="6">
    <location>
        <begin position="913"/>
        <end position="922"/>
    </location>
</feature>
<evidence type="ECO:0008006" key="14">
    <source>
        <dbReference type="Google" id="ProtNLM"/>
    </source>
</evidence>
<dbReference type="EMBL" id="OU895877">
    <property type="protein sequence ID" value="CAG9801598.1"/>
    <property type="molecule type" value="Genomic_DNA"/>
</dbReference>
<reference evidence="12" key="2">
    <citation type="submission" date="2022-10" db="EMBL/GenBank/DDBJ databases">
        <authorList>
            <consortium name="ENA_rothamsted_submissions"/>
            <consortium name="culmorum"/>
            <person name="King R."/>
        </authorList>
    </citation>
    <scope>NUCLEOTIDE SEQUENCE</scope>
</reference>
<feature type="disulfide bond" evidence="6">
    <location>
        <begin position="962"/>
        <end position="971"/>
    </location>
</feature>
<dbReference type="PANTHER" id="PTHR10574">
    <property type="entry name" value="NETRIN/LAMININ-RELATED"/>
    <property type="match status" value="1"/>
</dbReference>
<reference evidence="12" key="1">
    <citation type="submission" date="2022-01" db="EMBL/GenBank/DDBJ databases">
        <authorList>
            <person name="King R."/>
        </authorList>
    </citation>
    <scope>NUCLEOTIDE SEQUENCE</scope>
</reference>
<dbReference type="PRINTS" id="PR00011">
    <property type="entry name" value="EGFLAMININ"/>
</dbReference>
<proteinExistence type="predicted"/>
<feature type="disulfide bond" evidence="6">
    <location>
        <begin position="417"/>
        <end position="426"/>
    </location>
</feature>
<feature type="disulfide bond" evidence="6">
    <location>
        <begin position="746"/>
        <end position="755"/>
    </location>
</feature>
<evidence type="ECO:0000256" key="2">
    <source>
        <dbReference type="ARBA" id="ARBA00022737"/>
    </source>
</evidence>
<keyword evidence="5 6" id="KW-0424">Laminin EGF-like domain</keyword>
<evidence type="ECO:0000313" key="13">
    <source>
        <dbReference type="Proteomes" id="UP001153620"/>
    </source>
</evidence>
<keyword evidence="4" id="KW-0325">Glycoprotein</keyword>
<dbReference type="Pfam" id="PF00055">
    <property type="entry name" value="Laminin_N"/>
    <property type="match status" value="1"/>
</dbReference>
<keyword evidence="3 6" id="KW-1015">Disulfide bond</keyword>
<feature type="domain" description="Laminin EGF-like" evidence="9">
    <location>
        <begin position="887"/>
        <end position="940"/>
    </location>
</feature>
<feature type="disulfide bond" evidence="6">
    <location>
        <begin position="307"/>
        <end position="316"/>
    </location>
</feature>
<dbReference type="GO" id="GO:0005604">
    <property type="term" value="C:basement membrane"/>
    <property type="evidence" value="ECO:0007669"/>
    <property type="project" value="TreeGrafter"/>
</dbReference>
<keyword evidence="13" id="KW-1185">Reference proteome</keyword>
<protein>
    <recommendedName>
        <fullName evidence="14">Laminin subunit gamma-1</fullName>
    </recommendedName>
</protein>
<feature type="domain" description="Laminin EGF-like" evidence="9">
    <location>
        <begin position="397"/>
        <end position="443"/>
    </location>
</feature>
<dbReference type="InterPro" id="IPR008211">
    <property type="entry name" value="Laminin_N"/>
</dbReference>
<evidence type="ECO:0000256" key="6">
    <source>
        <dbReference type="PROSITE-ProRule" id="PRU00460"/>
    </source>
</evidence>
<feature type="domain" description="Laminin EGF-like" evidence="9">
    <location>
        <begin position="282"/>
        <end position="341"/>
    </location>
</feature>
<dbReference type="InterPro" id="IPR000742">
    <property type="entry name" value="EGF"/>
</dbReference>
<evidence type="ECO:0000256" key="8">
    <source>
        <dbReference type="SAM" id="SignalP"/>
    </source>
</evidence>
<feature type="disulfide bond" evidence="6">
    <location>
        <begin position="397"/>
        <end position="409"/>
    </location>
</feature>
<feature type="disulfide bond" evidence="6">
    <location>
        <begin position="941"/>
        <end position="953"/>
    </location>
</feature>
<keyword evidence="2" id="KW-0677">Repeat</keyword>
<feature type="disulfide bond" evidence="6">
    <location>
        <begin position="989"/>
        <end position="1001"/>
    </location>
</feature>
<dbReference type="SMART" id="SM00136">
    <property type="entry name" value="LamNT"/>
    <property type="match status" value="1"/>
</dbReference>
<dbReference type="FunFam" id="2.60.120.260:FF:000018">
    <property type="entry name" value="Laminin subunit gamma 1"/>
    <property type="match status" value="1"/>
</dbReference>
<dbReference type="PROSITE" id="PS51115">
    <property type="entry name" value="LAMININ_IVA"/>
    <property type="match status" value="1"/>
</dbReference>
<name>A0A9N9WQ84_9DIPT</name>
<keyword evidence="1 8" id="KW-0732">Signal</keyword>
<evidence type="ECO:0000256" key="3">
    <source>
        <dbReference type="ARBA" id="ARBA00023157"/>
    </source>
</evidence>
<feature type="chain" id="PRO_5040307031" description="Laminin subunit gamma-1" evidence="8">
    <location>
        <begin position="23"/>
        <end position="1625"/>
    </location>
</feature>
<dbReference type="SUPFAM" id="SSF57196">
    <property type="entry name" value="EGF/Laminin"/>
    <property type="match status" value="8"/>
</dbReference>
<dbReference type="FunFam" id="2.10.25.10:FF:000105">
    <property type="entry name" value="laminin subunit gamma-1"/>
    <property type="match status" value="2"/>
</dbReference>
<evidence type="ECO:0000259" key="10">
    <source>
        <dbReference type="PROSITE" id="PS51115"/>
    </source>
</evidence>
<keyword evidence="7" id="KW-0175">Coiled coil</keyword>
<sequence>MYFSDELNRILIFLTILNYVTALNSDSTYATTHISSSECYDNYGQPRRCIPEFENAAFNLPIEATNTCGQEEDTEFCVQTGFSNFPKSCDVCRESDHTSDRLTDLHDPKNPTWWQSETIYEGIQYPTAVNLTLNLGKSFDITYIRIVFYSPRPESFAIYKRVNQDGPWIPYQFYSATCRGTYNLPDSLSIQRGENESRALCTSEYSDISPLQFGNIAFSSLEGRPSAYNFEHSIELQQWVTATDIRISLNRLNTFGDELFGDKQVLKSYFYAIADIAVGARCKCNGHANRCVESTGLHGERRKVCECKHYTDGPDCEKCLPFYNDAPWGRATSKNAHECKPCNCNGYSNKCYFDRTLYNLTGHGGHCIDCTANRDGPNCERCKENFYMRDDGYCIHCDCNPTGSRSLQCNSEGKCQCKKGVTGDKCDRCEANHFNFGIHGCQTCDCNPNGSYDNAPSCDSDSGFCSCKENVEGRHCRECKPGFFNLDLDNRFGCTPCFCYGHTSECHSATGYSIVSLSSNFNKNKEKWSSIDDSNKVTDVKYNMLRQNIGILNSDNRVVYFNAPERFLGDQRASYNRLLKFKLQLLKQRAPNPSSSDIILEGSGIKIFIPIFAQGQGMPDDNLKEYAFRLHEHPDYSWQPSQSSRQFMSILSNLTSIKIRALYSDDGEAYIDDFELQTAHRGAAGNPAKWIEQCQCPEGYVGQFCESCAPGYRHSPANGGPFMPCIPCDCNKHADICDSETGRCICQHNTAGDNCDQCAKGYYGNALTGTIYDCKRCPCPDNGACMQLPDETVICLECPVGYFGPRCEICSDGYYGDPNGDVTGKIQICQPCDCNGNIDANAVGNCNRTTGECLKCIHNTAGPHCDECLPGHFGDPFALPHGSCDACSCYPRGSLQTEDGISICNQVSGDCACKPNVIGKNCNECQNGYWNIASGDGCQNCKCDPIGSYNSSCNTYTGQCFCKPGVTGLQCDKCEADHYGFSAEGCKACECDASGSKSSQCDENGQCPCNSNVEGRTCNRCKENKYDRNQGCLDCPECYNLVQEAVNDHRAELYSFKTVLQEISDNPTVIEDAEFEARLKALNEKVDIVLEDGKAATGGNEMPLNEKMDNLNDLLIDIELSLNDVVATHNNTRDNVDETGTKLDAVQFNVLQATNELDAALELIQTEGVTELERAKNRSQHIDQQSEQMSDISRNARKFAEDLEKNAENSKKVAKEAREKALSASDLAKNTVELQRSIGEQLKTKIVPDFPKEKKKIENLKKLTTESLSKAETVYDESLTLFANITGLQVPELELEPIKTNAKNLQTDIAKISADLDSALSVNNDMLSEFEENLELSQILIRRGEAQKDDAVDTLSHVMAAKDLAENAVKDGDDTLKKAKNTYSLLQSFSSEVHNSSQSADIALKDVSNIKKQMEDTEKIIEDTEKILEECYNNAEKAKISAKEAQDRYATQSSKDSEAIKTNANEAKTEAQKLSSEAGNLRSRIANTESRFGNLEDLAHKDDILSETAKAKVGQAKTDTEEVQRKVQKSLDYIKSITNELDNMREISVIDLNELDKKLNNTEEELEKAKLTDRIESLRGIRNQQNADIKKYKSEIVLLEEEVENIKRISSSLPQGCFKRTRLEP</sequence>
<dbReference type="GO" id="GO:0007411">
    <property type="term" value="P:axon guidance"/>
    <property type="evidence" value="ECO:0007669"/>
    <property type="project" value="TreeGrafter"/>
</dbReference>
<dbReference type="OrthoDB" id="430826at2759"/>
<comment type="caution">
    <text evidence="6">Lacks conserved residue(s) required for the propagation of feature annotation.</text>
</comment>
<accession>A0A9N9WQ84</accession>
<feature type="domain" description="Laminin EGF-like" evidence="9">
    <location>
        <begin position="444"/>
        <end position="496"/>
    </location>
</feature>
<dbReference type="Gene3D" id="2.10.25.10">
    <property type="entry name" value="Laminin"/>
    <property type="match status" value="10"/>
</dbReference>
<dbReference type="SMART" id="SM00181">
    <property type="entry name" value="EGF"/>
    <property type="match status" value="6"/>
</dbReference>
<evidence type="ECO:0000256" key="1">
    <source>
        <dbReference type="ARBA" id="ARBA00022729"/>
    </source>
</evidence>
<dbReference type="Pfam" id="PF00052">
    <property type="entry name" value="Laminin_B"/>
    <property type="match status" value="1"/>
</dbReference>